<evidence type="ECO:0000256" key="2">
    <source>
        <dbReference type="SAM" id="SignalP"/>
    </source>
</evidence>
<name>A0A2B4R630_STYPI</name>
<dbReference type="EMBL" id="LSMT01001070">
    <property type="protein sequence ID" value="PFX13101.1"/>
    <property type="molecule type" value="Genomic_DNA"/>
</dbReference>
<accession>A0A2B4R630</accession>
<sequence>MWRWIVLVMLIIVFVQGIAQGKKPKGRKKKNDSSGDSLNVVLEVFSGVRDPSWTVQQGNSHYQDIIASLDDATTYQPDEAPSKLGYQGFVVQETKQGQKRSPKLVVGSETESLQLKLLQSSPEGKLSSNVRNIVEMEIRNGNVSAVRRRRNRYAPWYNPSYWNGPAHVRDNNCYNYASTIRNNTFAQPGFGAGQPYPFRFTAQDMKRATEADGCVTQVTKKHMCAPMGPEHLIALFVYIGNPNSFFDRDFHFYRLDNNGYWSHKAGQTPATNLDGAGNYIRDPRKAVNGYLDYKFVCFMTVDRNNTRNKPAWQQTAPSFQLSANKRLAADAEEESHSLGFGKKAKHVRSKTWDAANGKTSPSSPSPPPGTNGRKGGASYAVKKDRESFRSALVNIIMQNEGTAPVRPSSPGELPPLERTGSPTGAEKDILHYYYYNIHHGIDTEHVAPMEDSWLDHVLQLVPQRLKDGLDLCIENLSDEMKEDYLLSVKKAIGQDATEGTVDGNGPESSIPPGEDGFIITLEVLSGVPDPQWTIQQNDPRFSEVQNLYRDAEKHKPEEAPAKLGYEGFVVQEVRKGQYQPLVLIVGPQTKQLQLLLLQTSPPNKISTSLNHIVKEEIRSGNVKAVKRSRVKRYAPTYNPGRWNDNVHVLLNNCYNYASTNRTDTFAQPGRATNTPLPWSFTGADARRSAESDGCVFVTAKTNMSAPSGDEHLVALVVSTSERAFERTVNGNGPASSIPPAKDLEDYHWYRLDNNGYWSHKPGSTPATNLDGNDEKIIDPRNAANGYIPYKFVCFMTINRKTIVVR</sequence>
<dbReference type="OrthoDB" id="1668162at2759"/>
<evidence type="ECO:0000256" key="1">
    <source>
        <dbReference type="SAM" id="MobiDB-lite"/>
    </source>
</evidence>
<feature type="region of interest" description="Disordered" evidence="1">
    <location>
        <begin position="327"/>
        <end position="380"/>
    </location>
</feature>
<dbReference type="AlphaFoldDB" id="A0A2B4R630"/>
<feature type="region of interest" description="Disordered" evidence="1">
    <location>
        <begin position="400"/>
        <end position="422"/>
    </location>
</feature>
<keyword evidence="4" id="KW-1185">Reference proteome</keyword>
<evidence type="ECO:0000313" key="3">
    <source>
        <dbReference type="EMBL" id="PFX13101.1"/>
    </source>
</evidence>
<evidence type="ECO:0000313" key="4">
    <source>
        <dbReference type="Proteomes" id="UP000225706"/>
    </source>
</evidence>
<proteinExistence type="predicted"/>
<reference evidence="4" key="1">
    <citation type="journal article" date="2017" name="bioRxiv">
        <title>Comparative analysis of the genomes of Stylophora pistillata and Acropora digitifera provides evidence for extensive differences between species of corals.</title>
        <authorList>
            <person name="Voolstra C.R."/>
            <person name="Li Y."/>
            <person name="Liew Y.J."/>
            <person name="Baumgarten S."/>
            <person name="Zoccola D."/>
            <person name="Flot J.-F."/>
            <person name="Tambutte S."/>
            <person name="Allemand D."/>
            <person name="Aranda M."/>
        </authorList>
    </citation>
    <scope>NUCLEOTIDE SEQUENCE [LARGE SCALE GENOMIC DNA]</scope>
</reference>
<comment type="caution">
    <text evidence="3">The sequence shown here is derived from an EMBL/GenBank/DDBJ whole genome shotgun (WGS) entry which is preliminary data.</text>
</comment>
<dbReference type="STRING" id="50429.A0A2B4R630"/>
<keyword evidence="2" id="KW-0732">Signal</keyword>
<organism evidence="3 4">
    <name type="scientific">Stylophora pistillata</name>
    <name type="common">Smooth cauliflower coral</name>
    <dbReference type="NCBI Taxonomy" id="50429"/>
    <lineage>
        <taxon>Eukaryota</taxon>
        <taxon>Metazoa</taxon>
        <taxon>Cnidaria</taxon>
        <taxon>Anthozoa</taxon>
        <taxon>Hexacorallia</taxon>
        <taxon>Scleractinia</taxon>
        <taxon>Astrocoeniina</taxon>
        <taxon>Pocilloporidae</taxon>
        <taxon>Stylophora</taxon>
    </lineage>
</organism>
<feature type="signal peptide" evidence="2">
    <location>
        <begin position="1"/>
        <end position="21"/>
    </location>
</feature>
<protein>
    <submittedName>
        <fullName evidence="3">Dynein heavy chain 7, axonemal</fullName>
    </submittedName>
</protein>
<dbReference type="Proteomes" id="UP000225706">
    <property type="component" value="Unassembled WGS sequence"/>
</dbReference>
<gene>
    <name evidence="3" type="primary">DNAH7</name>
    <name evidence="3" type="ORF">AWC38_SpisGene22843</name>
</gene>
<feature type="chain" id="PRO_5012541235" evidence="2">
    <location>
        <begin position="22"/>
        <end position="805"/>
    </location>
</feature>